<comment type="subcellular location">
    <subcellularLocation>
        <location evidence="1">Cell membrane</location>
        <topology evidence="1">Multi-pass membrane protein</topology>
    </subcellularLocation>
</comment>
<name>A0A4R3KBY4_9FIRM</name>
<evidence type="ECO:0000256" key="4">
    <source>
        <dbReference type="ARBA" id="ARBA00022989"/>
    </source>
</evidence>
<dbReference type="AlphaFoldDB" id="A0A4R3KBY4"/>
<feature type="transmembrane region" description="Helical" evidence="6">
    <location>
        <begin position="162"/>
        <end position="181"/>
    </location>
</feature>
<feature type="transmembrane region" description="Helical" evidence="6">
    <location>
        <begin position="75"/>
        <end position="95"/>
    </location>
</feature>
<gene>
    <name evidence="7" type="ORF">EDD59_10588</name>
</gene>
<feature type="transmembrane region" description="Helical" evidence="6">
    <location>
        <begin position="381"/>
        <end position="401"/>
    </location>
</feature>
<keyword evidence="3 6" id="KW-0812">Transmembrane</keyword>
<dbReference type="EMBL" id="SLZZ01000005">
    <property type="protein sequence ID" value="TCS80706.1"/>
    <property type="molecule type" value="Genomic_DNA"/>
</dbReference>
<evidence type="ECO:0000313" key="8">
    <source>
        <dbReference type="Proteomes" id="UP000295726"/>
    </source>
</evidence>
<evidence type="ECO:0000256" key="5">
    <source>
        <dbReference type="ARBA" id="ARBA00023136"/>
    </source>
</evidence>
<evidence type="ECO:0000256" key="1">
    <source>
        <dbReference type="ARBA" id="ARBA00004651"/>
    </source>
</evidence>
<organism evidence="7 8">
    <name type="scientific">Muricomes intestini</name>
    <dbReference type="NCBI Taxonomy" id="1796634"/>
    <lineage>
        <taxon>Bacteria</taxon>
        <taxon>Bacillati</taxon>
        <taxon>Bacillota</taxon>
        <taxon>Clostridia</taxon>
        <taxon>Lachnospirales</taxon>
        <taxon>Lachnospiraceae</taxon>
        <taxon>Muricomes</taxon>
    </lineage>
</organism>
<dbReference type="OrthoDB" id="3246647at2"/>
<dbReference type="PANTHER" id="PTHR30250:SF11">
    <property type="entry name" value="O-ANTIGEN TRANSPORTER-RELATED"/>
    <property type="match status" value="1"/>
</dbReference>
<dbReference type="InterPro" id="IPR050833">
    <property type="entry name" value="Poly_Biosynth_Transport"/>
</dbReference>
<dbReference type="RefSeq" id="WP_132379623.1">
    <property type="nucleotide sequence ID" value="NZ_DAISCH010000043.1"/>
</dbReference>
<dbReference type="PANTHER" id="PTHR30250">
    <property type="entry name" value="PST FAMILY PREDICTED COLANIC ACID TRANSPORTER"/>
    <property type="match status" value="1"/>
</dbReference>
<sequence length="406" mass="45639">MKKKMFIWNMFGSLCNAFSSMLLLIVVNRATTPYNGGIFSLGFATAQMMTTLGTLEVRNYQATDVKEEFSFNDYYSFRISTCAFMLFCSICYVFANGYTAEKMIITILLCLYKMVEAFSDVFEGLYQQKNRIDLSGKAAVYRIVIATSIFVVVIVLTKNLVLSTLIMFISALTVAAVYNKYTTEKNWFKFKMTFEPSKWKGLGIQCIPLAIGAFLALYVGNAPKYAVDAYLGPETQNVFSIIFMPAFVINLFSLFVFRPMLTSMAISWNEKKIYSFLKILGKALVWALVVLALGLGAAYLLGIPILSVIYGIDLTPYKLHLMLIMLGGGANAIVTILRFTLTVVRKQLMSMWGYVIAFVVTIIFCPMLVKKYSLMGACYSYIVSMTIMGLVFLIILATTIMRVRKD</sequence>
<evidence type="ECO:0000256" key="3">
    <source>
        <dbReference type="ARBA" id="ARBA00022692"/>
    </source>
</evidence>
<accession>A0A4R3KBY4</accession>
<dbReference type="GO" id="GO:0005886">
    <property type="term" value="C:plasma membrane"/>
    <property type="evidence" value="ECO:0007669"/>
    <property type="project" value="UniProtKB-SubCell"/>
</dbReference>
<feature type="transmembrane region" description="Helical" evidence="6">
    <location>
        <begin position="351"/>
        <end position="369"/>
    </location>
</feature>
<feature type="transmembrane region" description="Helical" evidence="6">
    <location>
        <begin position="139"/>
        <end position="156"/>
    </location>
</feature>
<comment type="caution">
    <text evidence="7">The sequence shown here is derived from an EMBL/GenBank/DDBJ whole genome shotgun (WGS) entry which is preliminary data.</text>
</comment>
<feature type="transmembrane region" description="Helical" evidence="6">
    <location>
        <begin position="321"/>
        <end position="339"/>
    </location>
</feature>
<evidence type="ECO:0000256" key="6">
    <source>
        <dbReference type="SAM" id="Phobius"/>
    </source>
</evidence>
<keyword evidence="2" id="KW-1003">Cell membrane</keyword>
<proteinExistence type="predicted"/>
<protein>
    <submittedName>
        <fullName evidence="7">O-antigen/teichoic acid export membrane protein</fullName>
    </submittedName>
</protein>
<keyword evidence="8" id="KW-1185">Reference proteome</keyword>
<evidence type="ECO:0000313" key="7">
    <source>
        <dbReference type="EMBL" id="TCS80706.1"/>
    </source>
</evidence>
<dbReference type="Proteomes" id="UP000295726">
    <property type="component" value="Unassembled WGS sequence"/>
</dbReference>
<keyword evidence="5 6" id="KW-0472">Membrane</keyword>
<feature type="transmembrane region" description="Helical" evidence="6">
    <location>
        <begin position="279"/>
        <end position="301"/>
    </location>
</feature>
<feature type="transmembrane region" description="Helical" evidence="6">
    <location>
        <begin position="202"/>
        <end position="219"/>
    </location>
</feature>
<keyword evidence="4 6" id="KW-1133">Transmembrane helix</keyword>
<reference evidence="7 8" key="1">
    <citation type="submission" date="2019-03" db="EMBL/GenBank/DDBJ databases">
        <title>Genomic Encyclopedia of Type Strains, Phase IV (KMG-IV): sequencing the most valuable type-strain genomes for metagenomic binning, comparative biology and taxonomic classification.</title>
        <authorList>
            <person name="Goeker M."/>
        </authorList>
    </citation>
    <scope>NUCLEOTIDE SEQUENCE [LARGE SCALE GENOMIC DNA]</scope>
    <source>
        <strain evidence="7 8">DSM 29489</strain>
    </source>
</reference>
<evidence type="ECO:0000256" key="2">
    <source>
        <dbReference type="ARBA" id="ARBA00022475"/>
    </source>
</evidence>
<feature type="transmembrane region" description="Helical" evidence="6">
    <location>
        <begin position="239"/>
        <end position="258"/>
    </location>
</feature>